<reference evidence="2 3" key="1">
    <citation type="journal article" date="2020" name="Nature">
        <title>Bacterial chemolithoautotrophy via manganese oxidation.</title>
        <authorList>
            <person name="Yu H."/>
            <person name="Leadbetter J.R."/>
        </authorList>
    </citation>
    <scope>NUCLEOTIDE SEQUENCE [LARGE SCALE GENOMIC DNA]</scope>
    <source>
        <strain evidence="2 3">Mn-1</strain>
    </source>
</reference>
<keyword evidence="2" id="KW-0121">Carboxypeptidase</keyword>
<dbReference type="SUPFAM" id="SSF49478">
    <property type="entry name" value="Cna protein B-type domain"/>
    <property type="match status" value="1"/>
</dbReference>
<dbReference type="GO" id="GO:0004180">
    <property type="term" value="F:carboxypeptidase activity"/>
    <property type="evidence" value="ECO:0007669"/>
    <property type="project" value="UniProtKB-KW"/>
</dbReference>
<evidence type="ECO:0000313" key="3">
    <source>
        <dbReference type="Proteomes" id="UP000534783"/>
    </source>
</evidence>
<protein>
    <submittedName>
        <fullName evidence="2">Carboxypeptidase regulatory-like domain-containing protein</fullName>
    </submittedName>
</protein>
<comment type="caution">
    <text evidence="2">The sequence shown here is derived from an EMBL/GenBank/DDBJ whole genome shotgun (WGS) entry which is preliminary data.</text>
</comment>
<keyword evidence="3" id="KW-1185">Reference proteome</keyword>
<dbReference type="Proteomes" id="UP000534783">
    <property type="component" value="Unassembled WGS sequence"/>
</dbReference>
<organism evidence="2 3">
    <name type="scientific">Candidatus Manganitrophus noduliformans</name>
    <dbReference type="NCBI Taxonomy" id="2606439"/>
    <lineage>
        <taxon>Bacteria</taxon>
        <taxon>Pseudomonadati</taxon>
        <taxon>Nitrospirota</taxon>
        <taxon>Nitrospiria</taxon>
        <taxon>Candidatus Troglogloeales</taxon>
        <taxon>Candidatus Manganitrophaceae</taxon>
        <taxon>Candidatus Manganitrophus</taxon>
    </lineage>
</organism>
<name>A0A7X6DM19_9BACT</name>
<gene>
    <name evidence="2" type="ORF">MNODULE_02255</name>
</gene>
<dbReference type="RefSeq" id="WP_168057869.1">
    <property type="nucleotide sequence ID" value="NZ_VTOW01000001.1"/>
</dbReference>
<keyword evidence="2" id="KW-0378">Hydrolase</keyword>
<evidence type="ECO:0000313" key="2">
    <source>
        <dbReference type="EMBL" id="NKE69574.1"/>
    </source>
</evidence>
<feature type="chain" id="PRO_5030634895" evidence="1">
    <location>
        <begin position="21"/>
        <end position="107"/>
    </location>
</feature>
<dbReference type="Pfam" id="PF13620">
    <property type="entry name" value="CarboxypepD_reg"/>
    <property type="match status" value="1"/>
</dbReference>
<feature type="signal peptide" evidence="1">
    <location>
        <begin position="1"/>
        <end position="20"/>
    </location>
</feature>
<proteinExistence type="predicted"/>
<dbReference type="InterPro" id="IPR013783">
    <property type="entry name" value="Ig-like_fold"/>
</dbReference>
<dbReference type="AlphaFoldDB" id="A0A7X6DM19"/>
<sequence>MSRCFFLTLLILTLPLPALAADFNGRVVEERSREGISDLTVRLIPPKAAGRPEKATTTDERGGFRFPDIERGRYLLEVYQGTTLLYREVVETDQETVKEIQLSRKGR</sequence>
<keyword evidence="1" id="KW-0732">Signal</keyword>
<accession>A0A7X6DM19</accession>
<dbReference type="Gene3D" id="2.60.40.10">
    <property type="entry name" value="Immunoglobulins"/>
    <property type="match status" value="1"/>
</dbReference>
<evidence type="ECO:0000256" key="1">
    <source>
        <dbReference type="SAM" id="SignalP"/>
    </source>
</evidence>
<dbReference type="EMBL" id="VTOW01000001">
    <property type="protein sequence ID" value="NKE69574.1"/>
    <property type="molecule type" value="Genomic_DNA"/>
</dbReference>
<keyword evidence="2" id="KW-0645">Protease</keyword>